<keyword evidence="9" id="KW-0496">Mitochondrion</keyword>
<keyword evidence="8" id="KW-1133">Transmembrane helix</keyword>
<evidence type="ECO:0000256" key="5">
    <source>
        <dbReference type="ARBA" id="ARBA00022792"/>
    </source>
</evidence>
<dbReference type="InterPro" id="IPR057495">
    <property type="entry name" value="AAA_lid_BCS1"/>
</dbReference>
<evidence type="ECO:0000256" key="13">
    <source>
        <dbReference type="SAM" id="MobiDB-lite"/>
    </source>
</evidence>
<dbReference type="PANTHER" id="PTHR23070">
    <property type="entry name" value="BCS1 AAA-TYPE ATPASE"/>
    <property type="match status" value="1"/>
</dbReference>
<evidence type="ECO:0000256" key="12">
    <source>
        <dbReference type="RuleBase" id="RU003651"/>
    </source>
</evidence>
<evidence type="ECO:0000256" key="11">
    <source>
        <dbReference type="ARBA" id="ARBA00048778"/>
    </source>
</evidence>
<dbReference type="InterPro" id="IPR003593">
    <property type="entry name" value="AAA+_ATPase"/>
</dbReference>
<keyword evidence="5" id="KW-0999">Mitochondrion inner membrane</keyword>
<keyword evidence="3" id="KW-0812">Transmembrane</keyword>
<name>A0A4S3JWQ6_9EURO</name>
<dbReference type="AlphaFoldDB" id="A0A4S3JWQ6"/>
<evidence type="ECO:0000313" key="17">
    <source>
        <dbReference type="EMBL" id="THC99928.1"/>
    </source>
</evidence>
<evidence type="ECO:0000313" key="19">
    <source>
        <dbReference type="Proteomes" id="UP000324241"/>
    </source>
</evidence>
<dbReference type="EMBL" id="QUQM01000007">
    <property type="protein sequence ID" value="KAA8646243.1"/>
    <property type="molecule type" value="Genomic_DNA"/>
</dbReference>
<evidence type="ECO:0000256" key="3">
    <source>
        <dbReference type="ARBA" id="ARBA00022692"/>
    </source>
</evidence>
<dbReference type="GO" id="GO:0005524">
    <property type="term" value="F:ATP binding"/>
    <property type="evidence" value="ECO:0007669"/>
    <property type="project" value="UniProtKB-KW"/>
</dbReference>
<dbReference type="Pfam" id="PF00004">
    <property type="entry name" value="AAA"/>
    <property type="match status" value="1"/>
</dbReference>
<dbReference type="InterPro" id="IPR050747">
    <property type="entry name" value="Mitochondrial_chaperone_BCS1"/>
</dbReference>
<accession>A0A4S3JWQ6</accession>
<keyword evidence="4 12" id="KW-0547">Nucleotide-binding</keyword>
<gene>
    <name evidence="16" type="ORF">ATNIH1004_007670</name>
    <name evidence="17" type="ORF">EYZ11_000626</name>
</gene>
<feature type="domain" description="BCS1 N-terminal" evidence="15">
    <location>
        <begin position="12"/>
        <end position="209"/>
    </location>
</feature>
<comment type="subcellular location">
    <subcellularLocation>
        <location evidence="1">Mitochondrion inner membrane</location>
        <topology evidence="1">Single-pass membrane protein</topology>
    </subcellularLocation>
</comment>
<reference evidence="16 19" key="2">
    <citation type="submission" date="2019-08" db="EMBL/GenBank/DDBJ databases">
        <title>The genome sequence of a newly discovered highly antifungal drug resistant Aspergillus species, Aspergillus tanneri NIH 1004.</title>
        <authorList>
            <person name="Mounaud S."/>
            <person name="Singh I."/>
            <person name="Joardar V."/>
            <person name="Pakala S."/>
            <person name="Pakala S."/>
            <person name="Venepally P."/>
            <person name="Chung J.K."/>
            <person name="Losada L."/>
            <person name="Nierman W.C."/>
        </authorList>
    </citation>
    <scope>NUCLEOTIDE SEQUENCE [LARGE SCALE GENOMIC DNA]</scope>
    <source>
        <strain evidence="16 19">NIH1004</strain>
    </source>
</reference>
<dbReference type="InterPro" id="IPR003959">
    <property type="entry name" value="ATPase_AAA_core"/>
</dbReference>
<evidence type="ECO:0008006" key="20">
    <source>
        <dbReference type="Google" id="ProtNLM"/>
    </source>
</evidence>
<keyword evidence="7 12" id="KW-0067">ATP-binding</keyword>
<dbReference type="OrthoDB" id="10251412at2759"/>
<dbReference type="EMBL" id="SOSA01000009">
    <property type="protein sequence ID" value="THC99928.1"/>
    <property type="molecule type" value="Genomic_DNA"/>
</dbReference>
<dbReference type="GO" id="GO:0005743">
    <property type="term" value="C:mitochondrial inner membrane"/>
    <property type="evidence" value="ECO:0007669"/>
    <property type="project" value="UniProtKB-SubCell"/>
</dbReference>
<feature type="compositionally biased region" description="Acidic residues" evidence="13">
    <location>
        <begin position="511"/>
        <end position="529"/>
    </location>
</feature>
<comment type="similarity">
    <text evidence="2">Belongs to the AAA ATPase family. BCS1 subfamily.</text>
</comment>
<evidence type="ECO:0000256" key="9">
    <source>
        <dbReference type="ARBA" id="ARBA00023128"/>
    </source>
</evidence>
<dbReference type="Gene3D" id="3.40.50.300">
    <property type="entry name" value="P-loop containing nucleotide triphosphate hydrolases"/>
    <property type="match status" value="1"/>
</dbReference>
<dbReference type="InterPro" id="IPR027417">
    <property type="entry name" value="P-loop_NTPase"/>
</dbReference>
<feature type="region of interest" description="Disordered" evidence="13">
    <location>
        <begin position="488"/>
        <end position="536"/>
    </location>
</feature>
<evidence type="ECO:0000256" key="10">
    <source>
        <dbReference type="ARBA" id="ARBA00023136"/>
    </source>
</evidence>
<evidence type="ECO:0000259" key="15">
    <source>
        <dbReference type="SMART" id="SM01024"/>
    </source>
</evidence>
<reference evidence="17 18" key="1">
    <citation type="submission" date="2019-03" db="EMBL/GenBank/DDBJ databases">
        <title>The genome sequence of a newly discovered highly antifungal drug resistant Aspergillus species, Aspergillus tanneri NIH 1004.</title>
        <authorList>
            <person name="Mounaud S."/>
            <person name="Singh I."/>
            <person name="Joardar V."/>
            <person name="Pakala S."/>
            <person name="Pakala S."/>
            <person name="Venepally P."/>
            <person name="Hoover J."/>
            <person name="Nierman W."/>
            <person name="Chung J."/>
            <person name="Losada L."/>
        </authorList>
    </citation>
    <scope>NUCLEOTIDE SEQUENCE [LARGE SCALE GENOMIC DNA]</scope>
    <source>
        <strain evidence="17 18">NIH1004</strain>
    </source>
</reference>
<evidence type="ECO:0000259" key="14">
    <source>
        <dbReference type="SMART" id="SM00382"/>
    </source>
</evidence>
<dbReference type="SUPFAM" id="SSF52540">
    <property type="entry name" value="P-loop containing nucleoside triphosphate hydrolases"/>
    <property type="match status" value="1"/>
</dbReference>
<dbReference type="Proteomes" id="UP000324241">
    <property type="component" value="Unassembled WGS sequence"/>
</dbReference>
<organism evidence="17 18">
    <name type="scientific">Aspergillus tanneri</name>
    <dbReference type="NCBI Taxonomy" id="1220188"/>
    <lineage>
        <taxon>Eukaryota</taxon>
        <taxon>Fungi</taxon>
        <taxon>Dikarya</taxon>
        <taxon>Ascomycota</taxon>
        <taxon>Pezizomycotina</taxon>
        <taxon>Eurotiomycetes</taxon>
        <taxon>Eurotiomycetidae</taxon>
        <taxon>Eurotiales</taxon>
        <taxon>Aspergillaceae</taxon>
        <taxon>Aspergillus</taxon>
        <taxon>Aspergillus subgen. Circumdati</taxon>
    </lineage>
</organism>
<dbReference type="SMART" id="SM00382">
    <property type="entry name" value="AAA"/>
    <property type="match status" value="1"/>
</dbReference>
<dbReference type="RefSeq" id="XP_033425604.1">
    <property type="nucleotide sequence ID" value="XM_033572289.1"/>
</dbReference>
<comment type="caution">
    <text evidence="17">The sequence shown here is derived from an EMBL/GenBank/DDBJ whole genome shotgun (WGS) entry which is preliminary data.</text>
</comment>
<sequence>MESPFGKVFYLSSFALGSFIAKSLLDQYGTLPFHLFYSSIEVHSYDEAYNYLMFWLMKEHFNENKSHLIASTSLNSEMYDGNDTDKSSTDDLYPDQTVDAEWKASLANTRPLLWTPSTGTHRFRFMGRNLALTREVEERGTVVYTRTEKLRISCLGWDSSALKQLMLEARLEFSQKEKGKTVIYRGTKRYEEFIWTRSTSRPARPLSTVLLEEDRKHDFIQDVQQYLHPATMKWYGERGIPYRRGYLFYGPPGTGKSSLAFAAAGFLGLNVYILNLGSQQLTEDALAQLFQDLPRRCLVLLEDIDSNEVTSRRTKKKRKGRNNLTLSALLNLIDGVAAQEGRVLIMTTNHHEHLDPALIRPGRVDFQLEFKLTNRSLTMQMFQNIFCSPHPNIDLQNKYNQNELAPLNQRDICKFPTSNGSLNVYDPPSLSDADIDELARAFGETIPEYTFSPAQIQGFLLGYKTSPEHAIANAEAWVQKTRNEQSQRVVGEVEEIQGESNPVEDQKESDISGDESGDQESSDDDEEDATQSARGC</sequence>
<evidence type="ECO:0000256" key="2">
    <source>
        <dbReference type="ARBA" id="ARBA00007448"/>
    </source>
</evidence>
<dbReference type="InterPro" id="IPR003960">
    <property type="entry name" value="ATPase_AAA_CS"/>
</dbReference>
<dbReference type="VEuPathDB" id="FungiDB:EYZ11_000626"/>
<feature type="domain" description="AAA+ ATPase" evidence="14">
    <location>
        <begin position="242"/>
        <end position="374"/>
    </location>
</feature>
<dbReference type="InterPro" id="IPR014851">
    <property type="entry name" value="BCS1_N"/>
</dbReference>
<dbReference type="STRING" id="1220188.A0A4S3JWQ6"/>
<evidence type="ECO:0000256" key="8">
    <source>
        <dbReference type="ARBA" id="ARBA00022989"/>
    </source>
</evidence>
<dbReference type="Pfam" id="PF25426">
    <property type="entry name" value="AAA_lid_BCS1"/>
    <property type="match status" value="1"/>
</dbReference>
<dbReference type="Pfam" id="PF08740">
    <property type="entry name" value="BCS1_N"/>
    <property type="match status" value="1"/>
</dbReference>
<keyword evidence="18" id="KW-1185">Reference proteome</keyword>
<evidence type="ECO:0000256" key="4">
    <source>
        <dbReference type="ARBA" id="ARBA00022741"/>
    </source>
</evidence>
<evidence type="ECO:0000313" key="18">
    <source>
        <dbReference type="Proteomes" id="UP000308092"/>
    </source>
</evidence>
<dbReference type="PROSITE" id="PS00674">
    <property type="entry name" value="AAA"/>
    <property type="match status" value="1"/>
</dbReference>
<protein>
    <recommendedName>
        <fullName evidence="20">BCS1 N-terminal domain-containing protein</fullName>
    </recommendedName>
</protein>
<evidence type="ECO:0000256" key="7">
    <source>
        <dbReference type="ARBA" id="ARBA00022840"/>
    </source>
</evidence>
<dbReference type="Proteomes" id="UP000308092">
    <property type="component" value="Unassembled WGS sequence"/>
</dbReference>
<comment type="catalytic activity">
    <reaction evidence="11">
        <text>ATP + H2O = ADP + phosphate + H(+)</text>
        <dbReference type="Rhea" id="RHEA:13065"/>
        <dbReference type="ChEBI" id="CHEBI:15377"/>
        <dbReference type="ChEBI" id="CHEBI:15378"/>
        <dbReference type="ChEBI" id="CHEBI:30616"/>
        <dbReference type="ChEBI" id="CHEBI:43474"/>
        <dbReference type="ChEBI" id="CHEBI:456216"/>
    </reaction>
    <physiologicalReaction direction="left-to-right" evidence="11">
        <dbReference type="Rhea" id="RHEA:13066"/>
    </physiologicalReaction>
</comment>
<dbReference type="GO" id="GO:0016887">
    <property type="term" value="F:ATP hydrolysis activity"/>
    <property type="evidence" value="ECO:0007669"/>
    <property type="project" value="InterPro"/>
</dbReference>
<evidence type="ECO:0000313" key="16">
    <source>
        <dbReference type="EMBL" id="KAA8646243.1"/>
    </source>
</evidence>
<dbReference type="SMART" id="SM01024">
    <property type="entry name" value="BCS1_N"/>
    <property type="match status" value="1"/>
</dbReference>
<proteinExistence type="inferred from homology"/>
<dbReference type="GeneID" id="54330372"/>
<keyword evidence="6" id="KW-0378">Hydrolase</keyword>
<evidence type="ECO:0000256" key="6">
    <source>
        <dbReference type="ARBA" id="ARBA00022801"/>
    </source>
</evidence>
<keyword evidence="10" id="KW-0472">Membrane</keyword>
<evidence type="ECO:0000256" key="1">
    <source>
        <dbReference type="ARBA" id="ARBA00004434"/>
    </source>
</evidence>